<dbReference type="EMBL" id="FLQU01000957">
    <property type="protein sequence ID" value="SBS90546.1"/>
    <property type="molecule type" value="Genomic_DNA"/>
</dbReference>
<keyword evidence="1" id="KW-0812">Transmembrane</keyword>
<reference evidence="3" key="1">
    <citation type="submission" date="2016-05" db="EMBL/GenBank/DDBJ databases">
        <authorList>
            <person name="Naeem Raeece"/>
        </authorList>
    </citation>
    <scope>NUCLEOTIDE SEQUENCE [LARGE SCALE GENOMIC DNA]</scope>
</reference>
<protein>
    <submittedName>
        <fullName evidence="2">PIR Superfamily Protein</fullName>
    </submittedName>
</protein>
<dbReference type="AlphaFoldDB" id="A0A1A8WER6"/>
<evidence type="ECO:0000313" key="2">
    <source>
        <dbReference type="EMBL" id="SBS90546.1"/>
    </source>
</evidence>
<dbReference type="Pfam" id="PF05795">
    <property type="entry name" value="Plasmodium_Vir"/>
    <property type="match status" value="1"/>
</dbReference>
<proteinExistence type="predicted"/>
<organism evidence="2 3">
    <name type="scientific">Plasmodium ovale curtisi</name>
    <dbReference type="NCBI Taxonomy" id="864141"/>
    <lineage>
        <taxon>Eukaryota</taxon>
        <taxon>Sar</taxon>
        <taxon>Alveolata</taxon>
        <taxon>Apicomplexa</taxon>
        <taxon>Aconoidasida</taxon>
        <taxon>Haemosporida</taxon>
        <taxon>Plasmodiidae</taxon>
        <taxon>Plasmodium</taxon>
        <taxon>Plasmodium (Plasmodium)</taxon>
    </lineage>
</organism>
<dbReference type="InterPro" id="IPR008780">
    <property type="entry name" value="Plasmodium_Vir"/>
</dbReference>
<name>A0A1A8WER6_PLAOA</name>
<keyword evidence="1" id="KW-0472">Membrane</keyword>
<accession>A0A1A8WER6</accession>
<feature type="transmembrane region" description="Helical" evidence="1">
    <location>
        <begin position="217"/>
        <end position="240"/>
    </location>
</feature>
<dbReference type="VEuPathDB" id="PlasmoDB:PocGH01_00152600"/>
<gene>
    <name evidence="2" type="ORF">POVCU2_0062030</name>
</gene>
<evidence type="ECO:0000313" key="3">
    <source>
        <dbReference type="Proteomes" id="UP000078560"/>
    </source>
</evidence>
<evidence type="ECO:0000256" key="1">
    <source>
        <dbReference type="SAM" id="Phobius"/>
    </source>
</evidence>
<dbReference type="Proteomes" id="UP000078560">
    <property type="component" value="Unassembled WGS sequence"/>
</dbReference>
<sequence length="294" mass="34401">MKETNYSFVGSVSTYKKLFQRNTGEEESMNFLSCKSYCSNELSDPSLTNDCERTVTYLSSLSDNIYQSRAHSCIYLYYWLYKDVLKKNESKYDTSKLYQKFLSVYAEYGNDSKLCNDYKEYINKNIFEKIEKLINLYEDFQKFENSSQKTKDQDCKYAKTCSDSYNLYAKDFCNDIWNPFCVKLENFKERYDAIMKSVTTCGEEVPRTLPSMVGNCIATISVLVVMVLLVSTVLFILYNFKLLPSRMQNRVQSTKIIQDYMGQEEYELHQTSEVSKTNAKARPYNLAYQSVECT</sequence>
<keyword evidence="1" id="KW-1133">Transmembrane helix</keyword>